<keyword evidence="3" id="KW-0808">Transferase</keyword>
<keyword evidence="2" id="KW-0489">Methyltransferase</keyword>
<evidence type="ECO:0000256" key="1">
    <source>
        <dbReference type="ARBA" id="ARBA00007228"/>
    </source>
</evidence>
<evidence type="ECO:0000313" key="6">
    <source>
        <dbReference type="Proteomes" id="UP000323521"/>
    </source>
</evidence>
<feature type="domain" description="RNA 2-O ribose methyltransferase substrate binding" evidence="4">
    <location>
        <begin position="34"/>
        <end position="110"/>
    </location>
</feature>
<dbReference type="GO" id="GO:0032259">
    <property type="term" value="P:methylation"/>
    <property type="evidence" value="ECO:0007669"/>
    <property type="project" value="UniProtKB-KW"/>
</dbReference>
<dbReference type="Pfam" id="PF22435">
    <property type="entry name" value="MRM3-like_sub_bind"/>
    <property type="match status" value="1"/>
</dbReference>
<dbReference type="InterPro" id="IPR029026">
    <property type="entry name" value="tRNA_m1G_MTases_N"/>
</dbReference>
<dbReference type="Proteomes" id="UP000323521">
    <property type="component" value="Chromosome"/>
</dbReference>
<dbReference type="SMART" id="SM00967">
    <property type="entry name" value="SpoU_sub_bind"/>
    <property type="match status" value="1"/>
</dbReference>
<dbReference type="GO" id="GO:0003723">
    <property type="term" value="F:RNA binding"/>
    <property type="evidence" value="ECO:0007669"/>
    <property type="project" value="InterPro"/>
</dbReference>
<dbReference type="InterPro" id="IPR051259">
    <property type="entry name" value="rRNA_Methyltransferase"/>
</dbReference>
<dbReference type="SUPFAM" id="SSF55315">
    <property type="entry name" value="L30e-like"/>
    <property type="match status" value="1"/>
</dbReference>
<dbReference type="GO" id="GO:0006396">
    <property type="term" value="P:RNA processing"/>
    <property type="evidence" value="ECO:0007669"/>
    <property type="project" value="InterPro"/>
</dbReference>
<dbReference type="SUPFAM" id="SSF75217">
    <property type="entry name" value="alpha/beta knot"/>
    <property type="match status" value="1"/>
</dbReference>
<evidence type="ECO:0000259" key="4">
    <source>
        <dbReference type="SMART" id="SM00967"/>
    </source>
</evidence>
<accession>A0A3G1KN92</accession>
<dbReference type="RefSeq" id="WP_148133095.1">
    <property type="nucleotide sequence ID" value="NZ_CP017634.1"/>
</dbReference>
<dbReference type="KEGG" id="fwa:DCMF_03150"/>
<dbReference type="OrthoDB" id="9794400at2"/>
<dbReference type="InterPro" id="IPR029064">
    <property type="entry name" value="Ribosomal_eL30-like_sf"/>
</dbReference>
<dbReference type="Pfam" id="PF00588">
    <property type="entry name" value="SpoU_methylase"/>
    <property type="match status" value="1"/>
</dbReference>
<dbReference type="GO" id="GO:0008173">
    <property type="term" value="F:RNA methyltransferase activity"/>
    <property type="evidence" value="ECO:0007669"/>
    <property type="project" value="InterPro"/>
</dbReference>
<dbReference type="InterPro" id="IPR013123">
    <property type="entry name" value="SpoU_subst-bd"/>
</dbReference>
<name>A0A3G1KN92_FORW1</name>
<dbReference type="EMBL" id="CP017634">
    <property type="protein sequence ID" value="ATW23927.1"/>
    <property type="molecule type" value="Genomic_DNA"/>
</dbReference>
<proteinExistence type="inferred from homology"/>
<gene>
    <name evidence="5" type="ORF">DCMF_03150</name>
</gene>
<dbReference type="GO" id="GO:0005737">
    <property type="term" value="C:cytoplasm"/>
    <property type="evidence" value="ECO:0007669"/>
    <property type="project" value="UniProtKB-ARBA"/>
</dbReference>
<evidence type="ECO:0000313" key="5">
    <source>
        <dbReference type="EMBL" id="ATW23927.1"/>
    </source>
</evidence>
<dbReference type="InterPro" id="IPR029028">
    <property type="entry name" value="Alpha/beta_knot_MTases"/>
</dbReference>
<dbReference type="Gene3D" id="3.40.1280.10">
    <property type="match status" value="1"/>
</dbReference>
<reference evidence="5 6" key="1">
    <citation type="submission" date="2016-10" db="EMBL/GenBank/DDBJ databases">
        <title>Complete Genome Sequence of Peptococcaceae strain DCMF.</title>
        <authorList>
            <person name="Edwards R.J."/>
            <person name="Holland S.I."/>
            <person name="Deshpande N.P."/>
            <person name="Wong Y.K."/>
            <person name="Ertan H."/>
            <person name="Manefield M."/>
            <person name="Russell T.L."/>
            <person name="Lee M.J."/>
        </authorList>
    </citation>
    <scope>NUCLEOTIDE SEQUENCE [LARGE SCALE GENOMIC DNA]</scope>
    <source>
        <strain evidence="5 6">DCMF</strain>
    </source>
</reference>
<evidence type="ECO:0000256" key="3">
    <source>
        <dbReference type="ARBA" id="ARBA00022679"/>
    </source>
</evidence>
<dbReference type="InterPro" id="IPR053888">
    <property type="entry name" value="MRM3-like_sub_bind"/>
</dbReference>
<protein>
    <recommendedName>
        <fullName evidence="4">RNA 2-O ribose methyltransferase substrate binding domain-containing protein</fullName>
    </recommendedName>
</protein>
<dbReference type="Gene3D" id="3.30.1330.30">
    <property type="match status" value="1"/>
</dbReference>
<comment type="similarity">
    <text evidence="1">Belongs to the class IV-like SAM-binding methyltransferase superfamily. RNA methyltransferase TrmH family.</text>
</comment>
<keyword evidence="6" id="KW-1185">Reference proteome</keyword>
<dbReference type="CDD" id="cd18095">
    <property type="entry name" value="SpoU-like_rRNA-MTase"/>
    <property type="match status" value="1"/>
</dbReference>
<evidence type="ECO:0000256" key="2">
    <source>
        <dbReference type="ARBA" id="ARBA00022603"/>
    </source>
</evidence>
<dbReference type="AlphaFoldDB" id="A0A3G1KN92"/>
<dbReference type="PANTHER" id="PTHR43191:SF2">
    <property type="entry name" value="RRNA METHYLTRANSFERASE 3, MITOCHONDRIAL"/>
    <property type="match status" value="1"/>
</dbReference>
<sequence>MNNSDMIISKNNQYVKLAKSLMNRKYREKQNLFILEGVRLIEEAVAAGIKLEFILYCSRLCSSGRGARLLEKITELGVSTFLVEEKIFEDLADTENPQGIVAAAQMTKSRFADIKTKEDNLVMLIDGVQDPGNLGTMIRTACAAGVSGIILTKGTVDLFNPKVVRASMGTMFNIPVVSAVDDQEIVNYLKKNRFRLLIADVAGEKFYFDVDVDGPLVWGLGNEANGPRTFFMEQADEIVKIPLVGKAESLNVAVAAGILLYDTVRRRGVL</sequence>
<organism evidence="5 6">
    <name type="scientific">Formimonas warabiya</name>
    <dbReference type="NCBI Taxonomy" id="1761012"/>
    <lineage>
        <taxon>Bacteria</taxon>
        <taxon>Bacillati</taxon>
        <taxon>Bacillota</taxon>
        <taxon>Clostridia</taxon>
        <taxon>Eubacteriales</taxon>
        <taxon>Peptococcaceae</taxon>
        <taxon>Candidatus Formimonas</taxon>
    </lineage>
</organism>
<dbReference type="PANTHER" id="PTHR43191">
    <property type="entry name" value="RRNA METHYLTRANSFERASE 3"/>
    <property type="match status" value="1"/>
</dbReference>
<dbReference type="InterPro" id="IPR001537">
    <property type="entry name" value="SpoU_MeTrfase"/>
</dbReference>